<dbReference type="CDD" id="cd13123">
    <property type="entry name" value="MATE_MurJ_like"/>
    <property type="match status" value="1"/>
</dbReference>
<evidence type="ECO:0000256" key="6">
    <source>
        <dbReference type="ARBA" id="ARBA00022989"/>
    </source>
</evidence>
<dbReference type="GO" id="GO:0008360">
    <property type="term" value="P:regulation of cell shape"/>
    <property type="evidence" value="ECO:0007669"/>
    <property type="project" value="UniProtKB-KW"/>
</dbReference>
<dbReference type="GO" id="GO:0015648">
    <property type="term" value="F:lipid-linked peptidoglycan transporter activity"/>
    <property type="evidence" value="ECO:0007669"/>
    <property type="project" value="UniProtKB-UniRule"/>
</dbReference>
<gene>
    <name evidence="10" type="primary">murJ</name>
    <name evidence="11" type="ORF">K8W16_01650</name>
</gene>
<comment type="pathway">
    <text evidence="10">Cell wall biogenesis; peptidoglycan biosynthesis.</text>
</comment>
<keyword evidence="4 10" id="KW-0133">Cell shape</keyword>
<dbReference type="PANTHER" id="PTHR47019">
    <property type="entry name" value="LIPID II FLIPPASE MURJ"/>
    <property type="match status" value="1"/>
</dbReference>
<organism evidence="11 12">
    <name type="scientific">Mailhella massiliensis</name>
    <dbReference type="NCBI Taxonomy" id="1903261"/>
    <lineage>
        <taxon>Bacteria</taxon>
        <taxon>Pseudomonadati</taxon>
        <taxon>Thermodesulfobacteriota</taxon>
        <taxon>Desulfovibrionia</taxon>
        <taxon>Desulfovibrionales</taxon>
        <taxon>Desulfovibrionaceae</taxon>
        <taxon>Mailhella</taxon>
    </lineage>
</organism>
<feature type="transmembrane region" description="Helical" evidence="10">
    <location>
        <begin position="444"/>
        <end position="467"/>
    </location>
</feature>
<dbReference type="PRINTS" id="PR01806">
    <property type="entry name" value="VIRFACTRMVIN"/>
</dbReference>
<feature type="transmembrane region" description="Helical" evidence="10">
    <location>
        <begin position="318"/>
        <end position="340"/>
    </location>
</feature>
<dbReference type="GO" id="GO:0009252">
    <property type="term" value="P:peptidoglycan biosynthetic process"/>
    <property type="evidence" value="ECO:0007669"/>
    <property type="project" value="UniProtKB-UniRule"/>
</dbReference>
<feature type="transmembrane region" description="Helical" evidence="10">
    <location>
        <begin position="413"/>
        <end position="432"/>
    </location>
</feature>
<keyword evidence="5 10" id="KW-0573">Peptidoglycan synthesis</keyword>
<evidence type="ECO:0000256" key="1">
    <source>
        <dbReference type="ARBA" id="ARBA00004651"/>
    </source>
</evidence>
<keyword evidence="7 10" id="KW-0472">Membrane</keyword>
<evidence type="ECO:0000256" key="5">
    <source>
        <dbReference type="ARBA" id="ARBA00022984"/>
    </source>
</evidence>
<keyword evidence="6 10" id="KW-1133">Transmembrane helix</keyword>
<feature type="transmembrane region" description="Helical" evidence="10">
    <location>
        <begin position="86"/>
        <end position="111"/>
    </location>
</feature>
<dbReference type="Pfam" id="PF03023">
    <property type="entry name" value="MurJ"/>
    <property type="match status" value="1"/>
</dbReference>
<reference evidence="11" key="2">
    <citation type="submission" date="2021-09" db="EMBL/GenBank/DDBJ databases">
        <authorList>
            <person name="Gilroy R."/>
        </authorList>
    </citation>
    <scope>NUCLEOTIDE SEQUENCE</scope>
    <source>
        <strain evidence="11">ChiGjej2B2-19336</strain>
    </source>
</reference>
<evidence type="ECO:0000256" key="4">
    <source>
        <dbReference type="ARBA" id="ARBA00022960"/>
    </source>
</evidence>
<evidence type="ECO:0000313" key="12">
    <source>
        <dbReference type="Proteomes" id="UP000698963"/>
    </source>
</evidence>
<feature type="transmembrane region" description="Helical" evidence="10">
    <location>
        <begin position="232"/>
        <end position="248"/>
    </location>
</feature>
<keyword evidence="10" id="KW-0961">Cell wall biogenesis/degradation</keyword>
<dbReference type="InterPro" id="IPR051050">
    <property type="entry name" value="Lipid_II_flippase_MurJ/MviN"/>
</dbReference>
<evidence type="ECO:0000256" key="9">
    <source>
        <dbReference type="ARBA" id="ARBA00061532"/>
    </source>
</evidence>
<dbReference type="RefSeq" id="WP_304120579.1">
    <property type="nucleotide sequence ID" value="NZ_DYZA01000029.1"/>
</dbReference>
<name>A0A921AV19_9BACT</name>
<dbReference type="Proteomes" id="UP000698963">
    <property type="component" value="Unassembled WGS sequence"/>
</dbReference>
<comment type="function">
    <text evidence="8 10">Involved in peptidoglycan biosynthesis. Transports lipid-linked peptidoglycan precursors from the inner to the outer leaflet of the cytoplasmic membrane.</text>
</comment>
<evidence type="ECO:0000256" key="3">
    <source>
        <dbReference type="ARBA" id="ARBA00022692"/>
    </source>
</evidence>
<feature type="transmembrane region" description="Helical" evidence="10">
    <location>
        <begin position="274"/>
        <end position="297"/>
    </location>
</feature>
<evidence type="ECO:0000313" key="11">
    <source>
        <dbReference type="EMBL" id="HJD96337.1"/>
    </source>
</evidence>
<accession>A0A921AV19</accession>
<feature type="transmembrane region" description="Helical" evidence="10">
    <location>
        <begin position="168"/>
        <end position="186"/>
    </location>
</feature>
<protein>
    <recommendedName>
        <fullName evidence="10">Probable lipid II flippase MurJ</fullName>
    </recommendedName>
</protein>
<evidence type="ECO:0000256" key="10">
    <source>
        <dbReference type="HAMAP-Rule" id="MF_02078"/>
    </source>
</evidence>
<dbReference type="HAMAP" id="MF_02078">
    <property type="entry name" value="MurJ_MviN"/>
    <property type="match status" value="1"/>
</dbReference>
<dbReference type="InterPro" id="IPR004268">
    <property type="entry name" value="MurJ"/>
</dbReference>
<evidence type="ECO:0000256" key="2">
    <source>
        <dbReference type="ARBA" id="ARBA00022475"/>
    </source>
</evidence>
<dbReference type="EMBL" id="DYZA01000029">
    <property type="protein sequence ID" value="HJD96337.1"/>
    <property type="molecule type" value="Genomic_DNA"/>
</dbReference>
<sequence length="526" mass="56768">MALTSRQKMGAAALIMAFSVLVSRFMGLFRDKIISWQFGAGGEADIYFAAFVVPDFLNYLLAGGYVSITLIPLLSRRFEENEADGWRFFGTVFCWATLSIGVLSLLAWAAAPALAPLVAPGFDAAQCERLTSFLRIVLPAQVFFLPGACLSAVLYIRHQFAVPALMPLLYNGFILLFGVGLPYLGLARGMEGFCWGVLAGAAVGAFLLPLVTVRAGGFRFMPGLAHPLMKKFLFMALPLMIGQSVVVLDEQFVRIFGSLAGEGAVSLLNYARRIMMVPVGVVAQAAGVASFPFLASLAAHGDMEKFRATLGSTMKNSMIVAVPVTAWMITAAGPVLGFIFEGGSFSSSHTVGAAPLLQIMMLAVPFWLLQQVTGRAFYAMQDTLTPAVVGTLATFLAVPGYLVFIPLMGARGVALVTTACIAVYALVLLVIAERRFAGGAFAGIWGVAWRNTLISMPGCGIMLAVMHDGFRLLSGLHPLLQQFLVLLTGGILFVGSWFVLTWFFHRDYFYVVASPFLRRVRRTGQR</sequence>
<dbReference type="GO" id="GO:0034204">
    <property type="term" value="P:lipid translocation"/>
    <property type="evidence" value="ECO:0007669"/>
    <property type="project" value="TreeGrafter"/>
</dbReference>
<evidence type="ECO:0000256" key="8">
    <source>
        <dbReference type="ARBA" id="ARBA00060041"/>
    </source>
</evidence>
<proteinExistence type="inferred from homology"/>
<feature type="transmembrane region" description="Helical" evidence="10">
    <location>
        <begin position="192"/>
        <end position="211"/>
    </location>
</feature>
<reference evidence="11" key="1">
    <citation type="journal article" date="2021" name="PeerJ">
        <title>Extensive microbial diversity within the chicken gut microbiome revealed by metagenomics and culture.</title>
        <authorList>
            <person name="Gilroy R."/>
            <person name="Ravi A."/>
            <person name="Getino M."/>
            <person name="Pursley I."/>
            <person name="Horton D.L."/>
            <person name="Alikhan N.F."/>
            <person name="Baker D."/>
            <person name="Gharbi K."/>
            <person name="Hall N."/>
            <person name="Watson M."/>
            <person name="Adriaenssens E.M."/>
            <person name="Foster-Nyarko E."/>
            <person name="Jarju S."/>
            <person name="Secka A."/>
            <person name="Antonio M."/>
            <person name="Oren A."/>
            <person name="Chaudhuri R.R."/>
            <person name="La Ragione R."/>
            <person name="Hildebrand F."/>
            <person name="Pallen M.J."/>
        </authorList>
    </citation>
    <scope>NUCLEOTIDE SEQUENCE</scope>
    <source>
        <strain evidence="11">ChiGjej2B2-19336</strain>
    </source>
</reference>
<feature type="transmembrane region" description="Helical" evidence="10">
    <location>
        <begin position="46"/>
        <end position="74"/>
    </location>
</feature>
<evidence type="ECO:0000256" key="7">
    <source>
        <dbReference type="ARBA" id="ARBA00023136"/>
    </source>
</evidence>
<dbReference type="AlphaFoldDB" id="A0A921AV19"/>
<feature type="transmembrane region" description="Helical" evidence="10">
    <location>
        <begin position="384"/>
        <end position="407"/>
    </location>
</feature>
<dbReference type="GO" id="GO:0071555">
    <property type="term" value="P:cell wall organization"/>
    <property type="evidence" value="ECO:0007669"/>
    <property type="project" value="UniProtKB-KW"/>
</dbReference>
<dbReference type="PANTHER" id="PTHR47019:SF1">
    <property type="entry name" value="LIPID II FLIPPASE MURJ"/>
    <property type="match status" value="1"/>
</dbReference>
<feature type="transmembrane region" description="Helical" evidence="10">
    <location>
        <begin position="352"/>
        <end position="372"/>
    </location>
</feature>
<keyword evidence="10" id="KW-0813">Transport</keyword>
<feature type="transmembrane region" description="Helical" evidence="10">
    <location>
        <begin position="479"/>
        <end position="504"/>
    </location>
</feature>
<keyword evidence="2 10" id="KW-1003">Cell membrane</keyword>
<comment type="similarity">
    <text evidence="9 10">Belongs to the MurJ/MviN family.</text>
</comment>
<comment type="subcellular location">
    <subcellularLocation>
        <location evidence="1 10">Cell membrane</location>
        <topology evidence="1 10">Multi-pass membrane protein</topology>
    </subcellularLocation>
</comment>
<keyword evidence="3 10" id="KW-0812">Transmembrane</keyword>
<comment type="caution">
    <text evidence="11">The sequence shown here is derived from an EMBL/GenBank/DDBJ whole genome shotgun (WGS) entry which is preliminary data.</text>
</comment>
<dbReference type="GO" id="GO:0005886">
    <property type="term" value="C:plasma membrane"/>
    <property type="evidence" value="ECO:0007669"/>
    <property type="project" value="UniProtKB-SubCell"/>
</dbReference>
<feature type="transmembrane region" description="Helical" evidence="10">
    <location>
        <begin position="136"/>
        <end position="156"/>
    </location>
</feature>